<feature type="compositionally biased region" description="Low complexity" evidence="2">
    <location>
        <begin position="420"/>
        <end position="492"/>
    </location>
</feature>
<feature type="compositionally biased region" description="Low complexity" evidence="2">
    <location>
        <begin position="569"/>
        <end position="590"/>
    </location>
</feature>
<dbReference type="OMA" id="DDCIDAN"/>
<feature type="region of interest" description="Disordered" evidence="2">
    <location>
        <begin position="291"/>
        <end position="330"/>
    </location>
</feature>
<dbReference type="EMBL" id="ADBJ01000003">
    <property type="protein sequence ID" value="EFA86150.1"/>
    <property type="molecule type" value="Genomic_DNA"/>
</dbReference>
<proteinExistence type="predicted"/>
<dbReference type="GeneID" id="31356243"/>
<keyword evidence="5" id="KW-1185">Reference proteome</keyword>
<dbReference type="GO" id="GO:0005509">
    <property type="term" value="F:calcium ion binding"/>
    <property type="evidence" value="ECO:0007669"/>
    <property type="project" value="InterPro"/>
</dbReference>
<feature type="compositionally biased region" description="Polar residues" evidence="2">
    <location>
        <begin position="509"/>
        <end position="562"/>
    </location>
</feature>
<dbReference type="InParanoid" id="D3AX81"/>
<feature type="compositionally biased region" description="Low complexity" evidence="2">
    <location>
        <begin position="10"/>
        <end position="22"/>
    </location>
</feature>
<dbReference type="RefSeq" id="XP_020438255.1">
    <property type="nucleotide sequence ID" value="XM_020571732.1"/>
</dbReference>
<feature type="region of interest" description="Disordered" evidence="2">
    <location>
        <begin position="1"/>
        <end position="39"/>
    </location>
</feature>
<evidence type="ECO:0000256" key="2">
    <source>
        <dbReference type="SAM" id="MobiDB-lite"/>
    </source>
</evidence>
<protein>
    <recommendedName>
        <fullName evidence="3">EF-hand domain-containing protein</fullName>
    </recommendedName>
</protein>
<dbReference type="PROSITE" id="PS50222">
    <property type="entry name" value="EF_HAND_2"/>
    <property type="match status" value="1"/>
</dbReference>
<evidence type="ECO:0000313" key="5">
    <source>
        <dbReference type="Proteomes" id="UP000001396"/>
    </source>
</evidence>
<gene>
    <name evidence="4" type="ORF">PPL_00712</name>
</gene>
<dbReference type="Proteomes" id="UP000001396">
    <property type="component" value="Unassembled WGS sequence"/>
</dbReference>
<comment type="caution">
    <text evidence="4">The sequence shown here is derived from an EMBL/GenBank/DDBJ whole genome shotgun (WGS) entry which is preliminary data.</text>
</comment>
<sequence>MDMEEVQLDGSNNNNNNNNNNNSGGGNSGNINTSMNTTPVLSSSNVNEQFIGQMEQVFKAIDKGSTGVISLSQLRSEIEELGADIDDNPLIGQLIQYLRHVHAAAATDADDGNELSSSTNEEDILIDFESFVSSMTHFVEGVDPKESRRLREERLKLPRFKVPVELLKKYNVQCSEAGDSVRPIPNAVHQVELRQRDTKEQAADETKFIDGMRDTNKELVVQNTTLKTQITKMNSNDAALRDNIENEKERVRNMEEQMILKDLEIKKLNHQIKTQQNINSKLSMMVSFVNEPEKEKDTKTDSSSGSKFNKSKTLKITNREKGKPALTKQKSDFFDAPVNRISSPTLESHQSHNISVESLRASLQADSLQKEFELLKQDQSFSELDQLKLQVQSFGEELSLSSFQPEPEPIADVINEQTTTTTAPTPTITPSLSNSNIAANTSTSSLSNTPMQSSVNVTTTAATTVTVTSPSTSTPSTATPTSQTTSNSTPNSEKPTPIVEPPSPIAIPTPNQSVQTPLRLSSPFIQTPPSGSPRTILTSPGYVRQSSPAITDRANLNSSSHSPVAYVATSSPSSTGTSNNNNNNVNNNPPAINTLELPTLSPNFQSNPNVGSIKRMKKSDLIRLQMTELEAHKESAQNLIDETTTALSNLYKNKDNELQRMQKMYNEEKQANKYLEKQLTAQLEKNKELIAGKEKNSWGDRDNII</sequence>
<feature type="compositionally biased region" description="Basic and acidic residues" evidence="2">
    <location>
        <begin position="291"/>
        <end position="300"/>
    </location>
</feature>
<accession>D3AX81</accession>
<dbReference type="STRING" id="670386.D3AX81"/>
<dbReference type="InterPro" id="IPR002048">
    <property type="entry name" value="EF_hand_dom"/>
</dbReference>
<name>D3AX81_HETP5</name>
<feature type="compositionally biased region" description="Pro residues" evidence="2">
    <location>
        <begin position="498"/>
        <end position="507"/>
    </location>
</feature>
<dbReference type="FunCoup" id="D3AX81">
    <property type="interactions" value="421"/>
</dbReference>
<evidence type="ECO:0000256" key="1">
    <source>
        <dbReference type="SAM" id="Coils"/>
    </source>
</evidence>
<dbReference type="SUPFAM" id="SSF47473">
    <property type="entry name" value="EF-hand"/>
    <property type="match status" value="1"/>
</dbReference>
<evidence type="ECO:0000259" key="3">
    <source>
        <dbReference type="PROSITE" id="PS50222"/>
    </source>
</evidence>
<organism evidence="4 5">
    <name type="scientific">Heterostelium pallidum (strain ATCC 26659 / Pp 5 / PN500)</name>
    <name type="common">Cellular slime mold</name>
    <name type="synonym">Polysphondylium pallidum</name>
    <dbReference type="NCBI Taxonomy" id="670386"/>
    <lineage>
        <taxon>Eukaryota</taxon>
        <taxon>Amoebozoa</taxon>
        <taxon>Evosea</taxon>
        <taxon>Eumycetozoa</taxon>
        <taxon>Dictyostelia</taxon>
        <taxon>Acytosteliales</taxon>
        <taxon>Acytosteliaceae</taxon>
        <taxon>Heterostelium</taxon>
    </lineage>
</organism>
<dbReference type="AlphaFoldDB" id="D3AX81"/>
<feature type="region of interest" description="Disordered" evidence="2">
    <location>
        <begin position="420"/>
        <end position="592"/>
    </location>
</feature>
<feature type="compositionally biased region" description="Basic and acidic residues" evidence="2">
    <location>
        <begin position="317"/>
        <end position="330"/>
    </location>
</feature>
<evidence type="ECO:0000313" key="4">
    <source>
        <dbReference type="EMBL" id="EFA86150.1"/>
    </source>
</evidence>
<feature type="coiled-coil region" evidence="1">
    <location>
        <begin position="230"/>
        <end position="271"/>
    </location>
</feature>
<feature type="domain" description="EF-hand" evidence="3">
    <location>
        <begin position="49"/>
        <end position="84"/>
    </location>
</feature>
<feature type="coiled-coil region" evidence="1">
    <location>
        <begin position="626"/>
        <end position="696"/>
    </location>
</feature>
<reference evidence="4 5" key="1">
    <citation type="journal article" date="2011" name="Genome Res.">
        <title>Phylogeny-wide analysis of social amoeba genomes highlights ancient origins for complex intercellular communication.</title>
        <authorList>
            <person name="Heidel A.J."/>
            <person name="Lawal H.M."/>
            <person name="Felder M."/>
            <person name="Schilde C."/>
            <person name="Helps N.R."/>
            <person name="Tunggal B."/>
            <person name="Rivero F."/>
            <person name="John U."/>
            <person name="Schleicher M."/>
            <person name="Eichinger L."/>
            <person name="Platzer M."/>
            <person name="Noegel A.A."/>
            <person name="Schaap P."/>
            <person name="Gloeckner G."/>
        </authorList>
    </citation>
    <scope>NUCLEOTIDE SEQUENCE [LARGE SCALE GENOMIC DNA]</scope>
    <source>
        <strain evidence="5">ATCC 26659 / Pp 5 / PN500</strain>
    </source>
</reference>
<dbReference type="InterPro" id="IPR011992">
    <property type="entry name" value="EF-hand-dom_pair"/>
</dbReference>
<keyword evidence="1" id="KW-0175">Coiled coil</keyword>